<accession>A0A383S5L6</accession>
<dbReference type="GO" id="GO:0008299">
    <property type="term" value="P:isoprenoid biosynthetic process"/>
    <property type="evidence" value="ECO:0007669"/>
    <property type="project" value="InterPro"/>
</dbReference>
<dbReference type="InterPro" id="IPR000092">
    <property type="entry name" value="Polyprenyl_synt"/>
</dbReference>
<reference evidence="7 10" key="3">
    <citation type="submission" date="2018-10" db="EMBL/GenBank/DDBJ databases">
        <title>Propionibacterium australiense Genome Sequencing and Assembly.</title>
        <authorList>
            <person name="Bernier A.-M."/>
            <person name="Bernard K."/>
        </authorList>
    </citation>
    <scope>NUCLEOTIDE SEQUENCE [LARGE SCALE GENOMIC DNA]</scope>
    <source>
        <strain evidence="7 10">NML98A078</strain>
    </source>
</reference>
<evidence type="ECO:0000313" key="7">
    <source>
        <dbReference type="EMBL" id="RLP11967.1"/>
    </source>
</evidence>
<dbReference type="Proteomes" id="UP000279336">
    <property type="component" value="Unassembled WGS sequence"/>
</dbReference>
<keyword evidence="5" id="KW-0460">Magnesium</keyword>
<sequence length="325" mass="34759">MSQAEDEAFAESIDDQLTAIERRLDEVALGADNPFLAEAAAHVISAGGKRFRPLLVALTSHLGPRADPEDVTRAAVVVELTHVASLYHDDVMDEADLRRGVPSANAAFGNSTAIMVGDWLFARASSEVTHLGNDYVRLQADTFADLVTGQIGEMKGPQPGADPMEHYLRVIEGKTGALIRTSALFGAMVAGADRPVIDAIGRYGMQIGLVFQLSDDLIDIVSDETGKTPGTDLREGVLTLPTLLLAASDDPADQDLMALIRSSSTDDADLARALAALRANHVIDEARAEIRRRADLARTELAAVPEGPTRRALDRLCDEVITRSA</sequence>
<dbReference type="GO" id="GO:0046872">
    <property type="term" value="F:metal ion binding"/>
    <property type="evidence" value="ECO:0007669"/>
    <property type="project" value="UniProtKB-KW"/>
</dbReference>
<dbReference type="Gene3D" id="1.10.600.10">
    <property type="entry name" value="Farnesyl Diphosphate Synthase"/>
    <property type="match status" value="1"/>
</dbReference>
<evidence type="ECO:0000256" key="2">
    <source>
        <dbReference type="ARBA" id="ARBA00006706"/>
    </source>
</evidence>
<dbReference type="EMBL" id="UNQJ01000002">
    <property type="protein sequence ID" value="SYZ32566.1"/>
    <property type="molecule type" value="Genomic_DNA"/>
</dbReference>
<reference evidence="9" key="2">
    <citation type="submission" date="2018-08" db="EMBL/GenBank/DDBJ databases">
        <authorList>
            <person name="Hornung B."/>
        </authorList>
    </citation>
    <scope>NUCLEOTIDE SEQUENCE [LARGE SCALE GENOMIC DNA]</scope>
</reference>
<dbReference type="EMBL" id="RCIW01000004">
    <property type="protein sequence ID" value="RLP11967.1"/>
    <property type="molecule type" value="Genomic_DNA"/>
</dbReference>
<dbReference type="InterPro" id="IPR033749">
    <property type="entry name" value="Polyprenyl_synt_CS"/>
</dbReference>
<dbReference type="InterPro" id="IPR008949">
    <property type="entry name" value="Isoprenoid_synthase_dom_sf"/>
</dbReference>
<evidence type="ECO:0000313" key="10">
    <source>
        <dbReference type="Proteomes" id="UP000279336"/>
    </source>
</evidence>
<dbReference type="Pfam" id="PF00348">
    <property type="entry name" value="polyprenyl_synt"/>
    <property type="match status" value="1"/>
</dbReference>
<keyword evidence="9" id="KW-1185">Reference proteome</keyword>
<evidence type="ECO:0000256" key="3">
    <source>
        <dbReference type="ARBA" id="ARBA00022679"/>
    </source>
</evidence>
<keyword evidence="4" id="KW-0479">Metal-binding</keyword>
<dbReference type="CDD" id="cd00685">
    <property type="entry name" value="Trans_IPPS_HT"/>
    <property type="match status" value="1"/>
</dbReference>
<dbReference type="PANTHER" id="PTHR12001:SF69">
    <property type="entry name" value="ALL TRANS-POLYPRENYL-DIPHOSPHATE SYNTHASE PDSS1"/>
    <property type="match status" value="1"/>
</dbReference>
<evidence type="ECO:0000256" key="4">
    <source>
        <dbReference type="ARBA" id="ARBA00022723"/>
    </source>
</evidence>
<gene>
    <name evidence="7" type="ORF">D7U36_03650</name>
    <name evidence="8" type="ORF">PROPAUS_0451</name>
</gene>
<dbReference type="SFLD" id="SFLDS00005">
    <property type="entry name" value="Isoprenoid_Synthase_Type_I"/>
    <property type="match status" value="1"/>
</dbReference>
<dbReference type="Proteomes" id="UP000263928">
    <property type="component" value="Unassembled WGS sequence"/>
</dbReference>
<dbReference type="PANTHER" id="PTHR12001">
    <property type="entry name" value="GERANYLGERANYL PYROPHOSPHATE SYNTHASE"/>
    <property type="match status" value="1"/>
</dbReference>
<dbReference type="OrthoDB" id="4497239at2"/>
<evidence type="ECO:0000256" key="6">
    <source>
        <dbReference type="RuleBase" id="RU004466"/>
    </source>
</evidence>
<evidence type="ECO:0000256" key="1">
    <source>
        <dbReference type="ARBA" id="ARBA00001946"/>
    </source>
</evidence>
<dbReference type="SUPFAM" id="SSF48576">
    <property type="entry name" value="Terpenoid synthases"/>
    <property type="match status" value="1"/>
</dbReference>
<dbReference type="AlphaFoldDB" id="A0A383S5L6"/>
<evidence type="ECO:0000256" key="5">
    <source>
        <dbReference type="ARBA" id="ARBA00022842"/>
    </source>
</evidence>
<evidence type="ECO:0000313" key="9">
    <source>
        <dbReference type="Proteomes" id="UP000263928"/>
    </source>
</evidence>
<evidence type="ECO:0000313" key="8">
    <source>
        <dbReference type="EMBL" id="SYZ32566.1"/>
    </source>
</evidence>
<protein>
    <submittedName>
        <fullName evidence="8">Isoprenoid Synthase Type I</fullName>
    </submittedName>
    <submittedName>
        <fullName evidence="7">Polyprenyl synthetase family protein</fullName>
    </submittedName>
</protein>
<dbReference type="PROSITE" id="PS00444">
    <property type="entry name" value="POLYPRENYL_SYNTHASE_2"/>
    <property type="match status" value="1"/>
</dbReference>
<dbReference type="RefSeq" id="WP_119160949.1">
    <property type="nucleotide sequence ID" value="NZ_LR134442.1"/>
</dbReference>
<name>A0A383S5L6_9ACTN</name>
<dbReference type="GO" id="GO:0004659">
    <property type="term" value="F:prenyltransferase activity"/>
    <property type="evidence" value="ECO:0007669"/>
    <property type="project" value="InterPro"/>
</dbReference>
<comment type="cofactor">
    <cofactor evidence="1">
        <name>Mg(2+)</name>
        <dbReference type="ChEBI" id="CHEBI:18420"/>
    </cofactor>
</comment>
<reference evidence="8" key="1">
    <citation type="submission" date="2018-08" db="EMBL/GenBank/DDBJ databases">
        <authorList>
            <person name="Ferrada E.E."/>
            <person name="Latorre B.A."/>
        </authorList>
    </citation>
    <scope>NUCLEOTIDE SEQUENCE [LARGE SCALE GENOMIC DNA]</scope>
    <source>
        <strain evidence="8">Propionibacterium_australiense1</strain>
    </source>
</reference>
<dbReference type="SFLD" id="SFLDG01017">
    <property type="entry name" value="Polyprenyl_Transferase_Like"/>
    <property type="match status" value="1"/>
</dbReference>
<keyword evidence="3 6" id="KW-0808">Transferase</keyword>
<proteinExistence type="inferred from homology"/>
<comment type="similarity">
    <text evidence="2 6">Belongs to the FPP/GGPP synthase family.</text>
</comment>
<organism evidence="8 9">
    <name type="scientific">Propionibacterium australiense</name>
    <dbReference type="NCBI Taxonomy" id="119981"/>
    <lineage>
        <taxon>Bacteria</taxon>
        <taxon>Bacillati</taxon>
        <taxon>Actinomycetota</taxon>
        <taxon>Actinomycetes</taxon>
        <taxon>Propionibacteriales</taxon>
        <taxon>Propionibacteriaceae</taxon>
        <taxon>Propionibacterium</taxon>
    </lineage>
</organism>